<sequence length="117" mass="12913">MDLEKEALFSWIALVFMRCGSRPAGEPKLWLPDLPHLSHILLDSDGYVLSDACLEEILLLGVSANFIFADYLENHHILLPGSGSSVANPIVLDDYTDTASICESRPTALRMPRSQSL</sequence>
<keyword evidence="2" id="KW-1185">Reference proteome</keyword>
<evidence type="ECO:0000313" key="1">
    <source>
        <dbReference type="EMBL" id="KAG0574403.1"/>
    </source>
</evidence>
<accession>A0A8T0HV48</accession>
<dbReference type="AlphaFoldDB" id="A0A8T0HV48"/>
<proteinExistence type="predicted"/>
<name>A0A8T0HV48_CERPU</name>
<dbReference type="Proteomes" id="UP000822688">
    <property type="component" value="Chromosome V"/>
</dbReference>
<comment type="caution">
    <text evidence="1">The sequence shown here is derived from an EMBL/GenBank/DDBJ whole genome shotgun (WGS) entry which is preliminary data.</text>
</comment>
<gene>
    <name evidence="1" type="ORF">KC19_VG260100</name>
</gene>
<evidence type="ECO:0000313" key="2">
    <source>
        <dbReference type="Proteomes" id="UP000822688"/>
    </source>
</evidence>
<reference evidence="1" key="1">
    <citation type="submission" date="2020-06" db="EMBL/GenBank/DDBJ databases">
        <title>WGS assembly of Ceratodon purpureus strain R40.</title>
        <authorList>
            <person name="Carey S.B."/>
            <person name="Jenkins J."/>
            <person name="Shu S."/>
            <person name="Lovell J.T."/>
            <person name="Sreedasyam A."/>
            <person name="Maumus F."/>
            <person name="Tiley G.P."/>
            <person name="Fernandez-Pozo N."/>
            <person name="Barry K."/>
            <person name="Chen C."/>
            <person name="Wang M."/>
            <person name="Lipzen A."/>
            <person name="Daum C."/>
            <person name="Saski C.A."/>
            <person name="Payton A.C."/>
            <person name="Mcbreen J.C."/>
            <person name="Conrad R.E."/>
            <person name="Kollar L.M."/>
            <person name="Olsson S."/>
            <person name="Huttunen S."/>
            <person name="Landis J.B."/>
            <person name="Wickett N.J."/>
            <person name="Johnson M.G."/>
            <person name="Rensing S.A."/>
            <person name="Grimwood J."/>
            <person name="Schmutz J."/>
            <person name="Mcdaniel S.F."/>
        </authorList>
    </citation>
    <scope>NUCLEOTIDE SEQUENCE</scope>
    <source>
        <strain evidence="1">R40</strain>
    </source>
</reference>
<organism evidence="1 2">
    <name type="scientific">Ceratodon purpureus</name>
    <name type="common">Fire moss</name>
    <name type="synonym">Dicranum purpureum</name>
    <dbReference type="NCBI Taxonomy" id="3225"/>
    <lineage>
        <taxon>Eukaryota</taxon>
        <taxon>Viridiplantae</taxon>
        <taxon>Streptophyta</taxon>
        <taxon>Embryophyta</taxon>
        <taxon>Bryophyta</taxon>
        <taxon>Bryophytina</taxon>
        <taxon>Bryopsida</taxon>
        <taxon>Dicranidae</taxon>
        <taxon>Pseudoditrichales</taxon>
        <taxon>Ditrichaceae</taxon>
        <taxon>Ceratodon</taxon>
    </lineage>
</organism>
<dbReference type="EMBL" id="CM026426">
    <property type="protein sequence ID" value="KAG0574403.1"/>
    <property type="molecule type" value="Genomic_DNA"/>
</dbReference>
<protein>
    <submittedName>
        <fullName evidence="1">Uncharacterized protein</fullName>
    </submittedName>
</protein>